<sequence length="507" mass="57974">MCYRKAPHGGVETTMLVESFHNILKSIYLRRIPNRRIDDLIDLLLQIEEDYFVRYDNAIQLETLSPRDIKKIKERHQRGKKIDDQDVLKVSHSCYQVKSQEKDICDEYKVVRCVEKCDITPCIFMCPTCAICSHMYQCTCPDTTPLCKHIHKVHLMNFIPSASEAISDPLIDQEPEFFVGENIEESLEVTESVAQNPDFTVEKKLERIKDIMKEVENQLENSPVKNFMLSRIQNVLTDLHYQCKALTSDNTKEKPVPEMDKQINICPNEKMQRQVKPFKRVKKTKKKGLQKPNKKSAEEIKKFLFQDDVDDDNAENIDDVCPVILDGGENNQEVPSDEFNIGENDLQELCDETIINKFFKVLATNEALYSCNTSNALLLESTLNKALGNSHSKSTILVPARLSESELSVAALCAKSQELWYFNPLAKPHGSLSRHEMKFLSSLASCGRSVFPTVKKWTIQRHFDPQEDSVNSVVLVCWFGYQICDLGKGPVPLIPNVASCRKEIYDA</sequence>
<keyword evidence="2" id="KW-1185">Reference proteome</keyword>
<evidence type="ECO:0000313" key="2">
    <source>
        <dbReference type="Proteomes" id="UP001219518"/>
    </source>
</evidence>
<dbReference type="EMBL" id="JAHWGI010000461">
    <property type="protein sequence ID" value="KAK3915747.1"/>
    <property type="molecule type" value="Genomic_DNA"/>
</dbReference>
<reference evidence="1" key="2">
    <citation type="journal article" date="2023" name="BMC Genomics">
        <title>Pest status, molecular evolution, and epigenetic factors derived from the genome assembly of Frankliniella fusca, a thysanopteran phytovirus vector.</title>
        <authorList>
            <person name="Catto M.A."/>
            <person name="Labadie P.E."/>
            <person name="Jacobson A.L."/>
            <person name="Kennedy G.G."/>
            <person name="Srinivasan R."/>
            <person name="Hunt B.G."/>
        </authorList>
    </citation>
    <scope>NUCLEOTIDE SEQUENCE</scope>
    <source>
        <strain evidence="1">PL_HMW_Pooled</strain>
    </source>
</reference>
<organism evidence="1 2">
    <name type="scientific">Frankliniella fusca</name>
    <dbReference type="NCBI Taxonomy" id="407009"/>
    <lineage>
        <taxon>Eukaryota</taxon>
        <taxon>Metazoa</taxon>
        <taxon>Ecdysozoa</taxon>
        <taxon>Arthropoda</taxon>
        <taxon>Hexapoda</taxon>
        <taxon>Insecta</taxon>
        <taxon>Pterygota</taxon>
        <taxon>Neoptera</taxon>
        <taxon>Paraneoptera</taxon>
        <taxon>Thysanoptera</taxon>
        <taxon>Terebrantia</taxon>
        <taxon>Thripoidea</taxon>
        <taxon>Thripidae</taxon>
        <taxon>Frankliniella</taxon>
    </lineage>
</organism>
<name>A0AAE1H6L2_9NEOP</name>
<comment type="caution">
    <text evidence="1">The sequence shown here is derived from an EMBL/GenBank/DDBJ whole genome shotgun (WGS) entry which is preliminary data.</text>
</comment>
<feature type="non-terminal residue" evidence="1">
    <location>
        <position position="507"/>
    </location>
</feature>
<dbReference type="Proteomes" id="UP001219518">
    <property type="component" value="Unassembled WGS sequence"/>
</dbReference>
<gene>
    <name evidence="1" type="ORF">KUF71_025077</name>
</gene>
<proteinExistence type="predicted"/>
<reference evidence="1" key="1">
    <citation type="submission" date="2021-07" db="EMBL/GenBank/DDBJ databases">
        <authorList>
            <person name="Catto M.A."/>
            <person name="Jacobson A."/>
            <person name="Kennedy G."/>
            <person name="Labadie P."/>
            <person name="Hunt B.G."/>
            <person name="Srinivasan R."/>
        </authorList>
    </citation>
    <scope>NUCLEOTIDE SEQUENCE</scope>
    <source>
        <strain evidence="1">PL_HMW_Pooled</strain>
        <tissue evidence="1">Head</tissue>
    </source>
</reference>
<accession>A0AAE1H6L2</accession>
<evidence type="ECO:0000313" key="1">
    <source>
        <dbReference type="EMBL" id="KAK3915747.1"/>
    </source>
</evidence>
<protein>
    <submittedName>
        <fullName evidence="1">Bifunctional purine biosynthesis protein PurH</fullName>
    </submittedName>
</protein>
<dbReference type="AlphaFoldDB" id="A0AAE1H6L2"/>